<dbReference type="EMBL" id="PCST01000033">
    <property type="protein sequence ID" value="PIP55577.1"/>
    <property type="molecule type" value="Genomic_DNA"/>
</dbReference>
<accession>A0A2H0BD23</accession>
<dbReference type="InterPro" id="IPR036388">
    <property type="entry name" value="WH-like_DNA-bd_sf"/>
</dbReference>
<name>A0A2H0BD23_9BACT</name>
<evidence type="ECO:0000313" key="1">
    <source>
        <dbReference type="EMBL" id="PIP55577.1"/>
    </source>
</evidence>
<sequence length="232" mass="26117">MSDITTKPEKIASAIYLITSFFNDQEPLKWKLRTLASEFTSLTMSLNDEFFKEREVLILEIKMLVTKMTSLLSVAKNAGLISSTNHDLMQSEFGKYASVLGQSTNISDVLKIEHPRQNVVDQWAQSLASREKNEGNLPSISLAKPNVVRQKPLKEFGAVLVKKTNRQSIIIGLLKRKREVMIKDITPLINGCSEKTIQRELSAMVRSGVLKKDGDKRWSRYSLAPTPISHGK</sequence>
<proteinExistence type="predicted"/>
<dbReference type="AlphaFoldDB" id="A0A2H0BD23"/>
<dbReference type="Gene3D" id="1.10.10.10">
    <property type="entry name" value="Winged helix-like DNA-binding domain superfamily/Winged helix DNA-binding domain"/>
    <property type="match status" value="1"/>
</dbReference>
<reference evidence="1 2" key="1">
    <citation type="submission" date="2017-09" db="EMBL/GenBank/DDBJ databases">
        <title>Depth-based differentiation of microbial function through sediment-hosted aquifers and enrichment of novel symbionts in the deep terrestrial subsurface.</title>
        <authorList>
            <person name="Probst A.J."/>
            <person name="Ladd B."/>
            <person name="Jarett J.K."/>
            <person name="Geller-Mcgrath D.E."/>
            <person name="Sieber C.M."/>
            <person name="Emerson J.B."/>
            <person name="Anantharaman K."/>
            <person name="Thomas B.C."/>
            <person name="Malmstrom R."/>
            <person name="Stieglmeier M."/>
            <person name="Klingl A."/>
            <person name="Woyke T."/>
            <person name="Ryan C.M."/>
            <person name="Banfield J.F."/>
        </authorList>
    </citation>
    <scope>NUCLEOTIDE SEQUENCE [LARGE SCALE GENOMIC DNA]</scope>
    <source>
        <strain evidence="1">CG22_combo_CG10-13_8_21_14_all_42_17</strain>
    </source>
</reference>
<dbReference type="Proteomes" id="UP000229794">
    <property type="component" value="Unassembled WGS sequence"/>
</dbReference>
<organism evidence="1 2">
    <name type="scientific">Candidatus Zambryskibacteria bacterium CG22_combo_CG10-13_8_21_14_all_42_17</name>
    <dbReference type="NCBI Taxonomy" id="1975118"/>
    <lineage>
        <taxon>Bacteria</taxon>
        <taxon>Candidatus Zambryskiibacteriota</taxon>
    </lineage>
</organism>
<comment type="caution">
    <text evidence="1">The sequence shown here is derived from an EMBL/GenBank/DDBJ whole genome shotgun (WGS) entry which is preliminary data.</text>
</comment>
<evidence type="ECO:0008006" key="3">
    <source>
        <dbReference type="Google" id="ProtNLM"/>
    </source>
</evidence>
<gene>
    <name evidence="1" type="ORF">COX06_02535</name>
</gene>
<protein>
    <recommendedName>
        <fullName evidence="3">HTH deoR-type domain-containing protein</fullName>
    </recommendedName>
</protein>
<evidence type="ECO:0000313" key="2">
    <source>
        <dbReference type="Proteomes" id="UP000229794"/>
    </source>
</evidence>